<dbReference type="EMBL" id="SJPZ01000001">
    <property type="protein sequence ID" value="TWU66736.1"/>
    <property type="molecule type" value="Genomic_DNA"/>
</dbReference>
<proteinExistence type="predicted"/>
<protein>
    <recommendedName>
        <fullName evidence="3">Carboxypeptidase regulatory-like domain-containing protein</fullName>
    </recommendedName>
</protein>
<accession>A0A5C6FWI4</accession>
<dbReference type="AlphaFoldDB" id="A0A5C6FWI4"/>
<dbReference type="Proteomes" id="UP000316476">
    <property type="component" value="Unassembled WGS sequence"/>
</dbReference>
<comment type="caution">
    <text evidence="1">The sequence shown here is derived from an EMBL/GenBank/DDBJ whole genome shotgun (WGS) entry which is preliminary data.</text>
</comment>
<name>A0A5C6FWI4_9PLAN</name>
<evidence type="ECO:0000313" key="1">
    <source>
        <dbReference type="EMBL" id="TWU66736.1"/>
    </source>
</evidence>
<gene>
    <name evidence="1" type="ORF">V7x_23070</name>
</gene>
<reference evidence="1 2" key="1">
    <citation type="submission" date="2019-02" db="EMBL/GenBank/DDBJ databases">
        <title>Deep-cultivation of Planctomycetes and their phenomic and genomic characterization uncovers novel biology.</title>
        <authorList>
            <person name="Wiegand S."/>
            <person name="Jogler M."/>
            <person name="Boedeker C."/>
            <person name="Pinto D."/>
            <person name="Vollmers J."/>
            <person name="Rivas-Marin E."/>
            <person name="Kohn T."/>
            <person name="Peeters S.H."/>
            <person name="Heuer A."/>
            <person name="Rast P."/>
            <person name="Oberbeckmann S."/>
            <person name="Bunk B."/>
            <person name="Jeske O."/>
            <person name="Meyerdierks A."/>
            <person name="Storesund J.E."/>
            <person name="Kallscheuer N."/>
            <person name="Luecker S."/>
            <person name="Lage O.M."/>
            <person name="Pohl T."/>
            <person name="Merkel B.J."/>
            <person name="Hornburger P."/>
            <person name="Mueller R.-W."/>
            <person name="Bruemmer F."/>
            <person name="Labrenz M."/>
            <person name="Spormann A.M."/>
            <person name="Op Den Camp H."/>
            <person name="Overmann J."/>
            <person name="Amann R."/>
            <person name="Jetten M.S.M."/>
            <person name="Mascher T."/>
            <person name="Medema M.H."/>
            <person name="Devos D.P."/>
            <person name="Kaster A.-K."/>
            <person name="Ovreas L."/>
            <person name="Rohde M."/>
            <person name="Galperin M.Y."/>
            <person name="Jogler C."/>
        </authorList>
    </citation>
    <scope>NUCLEOTIDE SEQUENCE [LARGE SCALE GENOMIC DNA]</scope>
    <source>
        <strain evidence="1 2">V7</strain>
    </source>
</reference>
<dbReference type="GO" id="GO:0030246">
    <property type="term" value="F:carbohydrate binding"/>
    <property type="evidence" value="ECO:0007669"/>
    <property type="project" value="InterPro"/>
</dbReference>
<dbReference type="InterPro" id="IPR013784">
    <property type="entry name" value="Carb-bd-like_fold"/>
</dbReference>
<organism evidence="1 2">
    <name type="scientific">Crateriforma conspicua</name>
    <dbReference type="NCBI Taxonomy" id="2527996"/>
    <lineage>
        <taxon>Bacteria</taxon>
        <taxon>Pseudomonadati</taxon>
        <taxon>Planctomycetota</taxon>
        <taxon>Planctomycetia</taxon>
        <taxon>Planctomycetales</taxon>
        <taxon>Planctomycetaceae</taxon>
        <taxon>Crateriforma</taxon>
    </lineage>
</organism>
<sequence>MRGTVTKPTGDPWPDLSVALAGIDGYQPKVTTNERGSFAIHGIRPDVAFVITLVRDPVTGFQKAFTAILNQRDETVVQWVLKR</sequence>
<dbReference type="SUPFAM" id="SSF49452">
    <property type="entry name" value="Starch-binding domain-like"/>
    <property type="match status" value="1"/>
</dbReference>
<evidence type="ECO:0000313" key="2">
    <source>
        <dbReference type="Proteomes" id="UP000316476"/>
    </source>
</evidence>
<evidence type="ECO:0008006" key="3">
    <source>
        <dbReference type="Google" id="ProtNLM"/>
    </source>
</evidence>